<accession>A0A3E1NK61</accession>
<comment type="caution">
    <text evidence="2">The sequence shown here is derived from an EMBL/GenBank/DDBJ whole genome shotgun (WGS) entry which is preliminary data.</text>
</comment>
<dbReference type="RefSeq" id="WP_116847549.1">
    <property type="nucleotide sequence ID" value="NZ_QTJU01000003.1"/>
</dbReference>
<dbReference type="CDD" id="cd00038">
    <property type="entry name" value="CAP_ED"/>
    <property type="match status" value="1"/>
</dbReference>
<protein>
    <submittedName>
        <fullName evidence="2">Crp/Fnr family transcriptional regulator</fullName>
    </submittedName>
</protein>
<evidence type="ECO:0000259" key="1">
    <source>
        <dbReference type="PROSITE" id="PS50042"/>
    </source>
</evidence>
<name>A0A3E1NK61_9BACT</name>
<feature type="domain" description="Cyclic nucleotide-binding" evidence="1">
    <location>
        <begin position="28"/>
        <end position="133"/>
    </location>
</feature>
<reference evidence="2 3" key="1">
    <citation type="submission" date="2018-08" db="EMBL/GenBank/DDBJ databases">
        <title>Chitinophagaceae sp. K23C18032701, a novel bacterium isolated from forest soil.</title>
        <authorList>
            <person name="Wang C."/>
        </authorList>
    </citation>
    <scope>NUCLEOTIDE SEQUENCE [LARGE SCALE GENOMIC DNA]</scope>
    <source>
        <strain evidence="2 3">K23C18032701</strain>
    </source>
</reference>
<sequence>MNSDLLIANITKQVPLSTAEQHLFTSLLEPRTVYKKEYLLRQGDICRHDYFVNTGCLKICYTDEKGIECVTKFAIENWWVIDIESYLYASPCFYYYQAVEDTTLLQISKTNLEHLLQTIPALQQFMTTRWQNSFIALQHRFVQSLSLSAEEKYRLFREKYPGLELRIPQKLVAAYLGITPEFLSRLRKKAATDFS</sequence>
<evidence type="ECO:0000313" key="2">
    <source>
        <dbReference type="EMBL" id="RFM28303.1"/>
    </source>
</evidence>
<dbReference type="OrthoDB" id="9152304at2"/>
<dbReference type="Proteomes" id="UP000261284">
    <property type="component" value="Unassembled WGS sequence"/>
</dbReference>
<dbReference type="EMBL" id="QTJU01000003">
    <property type="protein sequence ID" value="RFM28303.1"/>
    <property type="molecule type" value="Genomic_DNA"/>
</dbReference>
<dbReference type="InterPro" id="IPR014710">
    <property type="entry name" value="RmlC-like_jellyroll"/>
</dbReference>
<evidence type="ECO:0000313" key="3">
    <source>
        <dbReference type="Proteomes" id="UP000261284"/>
    </source>
</evidence>
<gene>
    <name evidence="2" type="ORF">DXN05_12390</name>
</gene>
<dbReference type="InterPro" id="IPR000595">
    <property type="entry name" value="cNMP-bd_dom"/>
</dbReference>
<dbReference type="InterPro" id="IPR018490">
    <property type="entry name" value="cNMP-bd_dom_sf"/>
</dbReference>
<dbReference type="PROSITE" id="PS50042">
    <property type="entry name" value="CNMP_BINDING_3"/>
    <property type="match status" value="1"/>
</dbReference>
<organism evidence="2 3">
    <name type="scientific">Deminuibacter soli</name>
    <dbReference type="NCBI Taxonomy" id="2291815"/>
    <lineage>
        <taxon>Bacteria</taxon>
        <taxon>Pseudomonadati</taxon>
        <taxon>Bacteroidota</taxon>
        <taxon>Chitinophagia</taxon>
        <taxon>Chitinophagales</taxon>
        <taxon>Chitinophagaceae</taxon>
        <taxon>Deminuibacter</taxon>
    </lineage>
</organism>
<dbReference type="Gene3D" id="2.60.120.10">
    <property type="entry name" value="Jelly Rolls"/>
    <property type="match status" value="1"/>
</dbReference>
<proteinExistence type="predicted"/>
<keyword evidence="3" id="KW-1185">Reference proteome</keyword>
<dbReference type="AlphaFoldDB" id="A0A3E1NK61"/>
<dbReference type="SUPFAM" id="SSF51206">
    <property type="entry name" value="cAMP-binding domain-like"/>
    <property type="match status" value="1"/>
</dbReference>
<dbReference type="Pfam" id="PF00027">
    <property type="entry name" value="cNMP_binding"/>
    <property type="match status" value="1"/>
</dbReference>